<feature type="compositionally biased region" description="Low complexity" evidence="1">
    <location>
        <begin position="1080"/>
        <end position="1092"/>
    </location>
</feature>
<feature type="region of interest" description="Disordered" evidence="1">
    <location>
        <begin position="1027"/>
        <end position="1201"/>
    </location>
</feature>
<dbReference type="AlphaFoldDB" id="A0A8A3PB69"/>
<feature type="compositionally biased region" description="Polar residues" evidence="1">
    <location>
        <begin position="1041"/>
        <end position="1054"/>
    </location>
</feature>
<feature type="compositionally biased region" description="Low complexity" evidence="1">
    <location>
        <begin position="727"/>
        <end position="739"/>
    </location>
</feature>
<feature type="compositionally biased region" description="Polar residues" evidence="1">
    <location>
        <begin position="501"/>
        <end position="514"/>
    </location>
</feature>
<evidence type="ECO:0000313" key="2">
    <source>
        <dbReference type="EMBL" id="QSZ32337.1"/>
    </source>
</evidence>
<feature type="compositionally biased region" description="Pro residues" evidence="1">
    <location>
        <begin position="1130"/>
        <end position="1139"/>
    </location>
</feature>
<reference evidence="2" key="1">
    <citation type="submission" date="2020-10" db="EMBL/GenBank/DDBJ databases">
        <title>Genome Sequence of Monilinia vaccinii-corymbosi Sheds Light on Mummy Berry Disease Infection of Blueberry and Mating Type.</title>
        <authorList>
            <person name="Yow A.G."/>
            <person name="Zhang Y."/>
            <person name="Bansal K."/>
            <person name="Eacker S.M."/>
            <person name="Sullivan S."/>
            <person name="Liachko I."/>
            <person name="Cubeta M.A."/>
            <person name="Rollins J.A."/>
            <person name="Ashrafi H."/>
        </authorList>
    </citation>
    <scope>NUCLEOTIDE SEQUENCE</scope>
    <source>
        <strain evidence="2">RL-1</strain>
    </source>
</reference>
<feature type="compositionally biased region" description="Basic and acidic residues" evidence="1">
    <location>
        <begin position="440"/>
        <end position="451"/>
    </location>
</feature>
<feature type="compositionally biased region" description="Polar residues" evidence="1">
    <location>
        <begin position="1258"/>
        <end position="1277"/>
    </location>
</feature>
<feature type="compositionally biased region" description="Basic and acidic residues" evidence="1">
    <location>
        <begin position="412"/>
        <end position="428"/>
    </location>
</feature>
<keyword evidence="3" id="KW-1185">Reference proteome</keyword>
<feature type="region of interest" description="Disordered" evidence="1">
    <location>
        <begin position="495"/>
        <end position="775"/>
    </location>
</feature>
<feature type="compositionally biased region" description="Polar residues" evidence="1">
    <location>
        <begin position="1103"/>
        <end position="1114"/>
    </location>
</feature>
<feature type="compositionally biased region" description="Polar residues" evidence="1">
    <location>
        <begin position="521"/>
        <end position="551"/>
    </location>
</feature>
<proteinExistence type="predicted"/>
<feature type="region of interest" description="Disordered" evidence="1">
    <location>
        <begin position="1246"/>
        <end position="1277"/>
    </location>
</feature>
<feature type="compositionally biased region" description="Acidic residues" evidence="1">
    <location>
        <begin position="401"/>
        <end position="411"/>
    </location>
</feature>
<feature type="region of interest" description="Disordered" evidence="1">
    <location>
        <begin position="983"/>
        <end position="1006"/>
    </location>
</feature>
<dbReference type="Proteomes" id="UP000672032">
    <property type="component" value="Chromosome 3"/>
</dbReference>
<dbReference type="EMBL" id="CP063407">
    <property type="protein sequence ID" value="QSZ32337.1"/>
    <property type="molecule type" value="Genomic_DNA"/>
</dbReference>
<organism evidence="2 3">
    <name type="scientific">Monilinia vaccinii-corymbosi</name>
    <dbReference type="NCBI Taxonomy" id="61207"/>
    <lineage>
        <taxon>Eukaryota</taxon>
        <taxon>Fungi</taxon>
        <taxon>Dikarya</taxon>
        <taxon>Ascomycota</taxon>
        <taxon>Pezizomycotina</taxon>
        <taxon>Leotiomycetes</taxon>
        <taxon>Helotiales</taxon>
        <taxon>Sclerotiniaceae</taxon>
        <taxon>Monilinia</taxon>
    </lineage>
</organism>
<feature type="compositionally biased region" description="Polar residues" evidence="1">
    <location>
        <begin position="1157"/>
        <end position="1167"/>
    </location>
</feature>
<name>A0A8A3PB69_9HELO</name>
<feature type="compositionally biased region" description="Polar residues" evidence="1">
    <location>
        <begin position="452"/>
        <end position="464"/>
    </location>
</feature>
<feature type="region of interest" description="Disordered" evidence="1">
    <location>
        <begin position="401"/>
        <end position="469"/>
    </location>
</feature>
<evidence type="ECO:0000313" key="3">
    <source>
        <dbReference type="Proteomes" id="UP000672032"/>
    </source>
</evidence>
<evidence type="ECO:0008006" key="4">
    <source>
        <dbReference type="Google" id="ProtNLM"/>
    </source>
</evidence>
<feature type="compositionally biased region" description="Polar residues" evidence="1">
    <location>
        <begin position="693"/>
        <end position="714"/>
    </location>
</feature>
<dbReference type="OrthoDB" id="3538943at2759"/>
<accession>A0A8A3PB69</accession>
<sequence>MSLLRGWIAQHIQQSLDEALSWLKSTHVGDRNVDNSHNRFSYEQQKLTIQLNKPRLIQVIGSGEVRNSAQFMTVSDGTTEIATAFEQEFLSKFLKNNKRPLGGLEGDLIAALDCQLINANQEVSGSARVIEPGGPIDRTLIELKEFLKSKDVDTHFHSVLEHESQTSPSFSDSAKFATQVSNRNLEPRKENKAIPKVQAMGILRLLEPNRRPAVQTTNVGHPLSEPGQLLESANITSVPQILSPTSSSAATSLERDTEVGNKKDADLLRLSPKCSIDKQKDGSDGILANGKSTTSNVKLKAIGSATGKTHQVCQIKEIYPFQENLTSIPRAYQCIPKDQTDILKHKGSWFPSLENHASTPSKFLQVQLAFHDKRLAAQALASRKNLAQDTEGPILHQDQETNEAEAGEDADDSHHGHDISKDSYKDAEEVGFPDSLVSHNNDEGHQSDGRTSDGSQMSWSQSPEPNLRPIQVIGENDTFDKNLDQSQLRPQPIPTIENAVGMSSPNGASRSTLEPTRKRIGSSSPSAAATQSIRTSAVSIEVPITSTGNTPSSSSDDEDLDLDVPNVLGDEIHSNNSPLNEDPRVPQPCLLSTARHKSIVQVKETPSRKKRPHKDLSSDIVIPGTYTSSQNEPEKYNPHTSSPWMFSLPRPPKLPTENFDETLLNKHERKKSKPQHPRDQRILSKSNNNNNNDIIQQNTSRARSHSPFQTSNLDGATPDFPPFTGRSSSINSSPPGQSSADQRDNKGRSVKRRRMTDPRALGFSQEEPPYIDSHQLARDIRRRVLRSQTPREDSRIVETIIPKGFLNAGIFENKPTSHNNRPPDQTMSSLMTSNDFNITEKSTPPHRTQSRLVQTHHSEQQPSSLFEKYCITYPRYNGSKKQFMQALVYLEWLGTPTRQPNKSLWDDFVRFYAHEYSDHIRTSTARMTGIQFYCHLGTFEPEFSHPKDLAGRIITPESLTAALSSESPDHDMINDMREKYRGAARPASQQSTAARSDETKFIVQSPSQQVKIVDADDTLVSNDPQELEKLPLQKPLEIADQSPSLPTTDSTPMRQQKRRVLPWIEEQLESQSNSPKTLKTAAAPTRATEAPENVAPRRKFFETPSQLQLPSDTGSLPLRSLLSTQEPASPTNPPKPPNGPLSIPMETVELETPIQKEATQPATSEQKSLGERRPRGGSSKPSLEKSISPPPSRERVLAGSNEAGKIADWLKNLEQPMRAEKSTKLPLTTPVFKGKWEFGKYLAQKRWDGNNRPPRLTARTSFSLKPRSSSGSFGLPI</sequence>
<evidence type="ECO:0000256" key="1">
    <source>
        <dbReference type="SAM" id="MobiDB-lite"/>
    </source>
</evidence>
<protein>
    <recommendedName>
        <fullName evidence="4">Telomere replication protein EST3</fullName>
    </recommendedName>
</protein>
<gene>
    <name evidence="2" type="ORF">DSL72_001911</name>
</gene>